<comment type="caution">
    <text evidence="1">The sequence shown here is derived from an EMBL/GenBank/DDBJ whole genome shotgun (WGS) entry which is preliminary data.</text>
</comment>
<dbReference type="EMBL" id="MRTP01000006">
    <property type="protein sequence ID" value="OMF52551.1"/>
    <property type="molecule type" value="Genomic_DNA"/>
</dbReference>
<keyword evidence="2" id="KW-1185">Reference proteome</keyword>
<evidence type="ECO:0000313" key="2">
    <source>
        <dbReference type="Proteomes" id="UP000187172"/>
    </source>
</evidence>
<proteinExistence type="predicted"/>
<sequence>MNQSCFEDRIYCMGCGKLVKEHRARQVLKTGYYMHTHRLAAGCDECGAHYVDLLPDETGSRAASYHPF</sequence>
<accession>A0A1R1EL61</accession>
<name>A0A1R1EL61_9BACL</name>
<protein>
    <submittedName>
        <fullName evidence="1">Uncharacterized protein</fullName>
    </submittedName>
</protein>
<dbReference type="Proteomes" id="UP000187172">
    <property type="component" value="Unassembled WGS sequence"/>
</dbReference>
<dbReference type="RefSeq" id="WP_076172724.1">
    <property type="nucleotide sequence ID" value="NZ_MRTP01000006.1"/>
</dbReference>
<reference evidence="1 2" key="1">
    <citation type="submission" date="2016-11" db="EMBL/GenBank/DDBJ databases">
        <title>Paenibacillus species isolates.</title>
        <authorList>
            <person name="Beno S.M."/>
        </authorList>
    </citation>
    <scope>NUCLEOTIDE SEQUENCE [LARGE SCALE GENOMIC DNA]</scope>
    <source>
        <strain evidence="1 2">FSL R5-0378</strain>
    </source>
</reference>
<gene>
    <name evidence="1" type="ORF">BK138_20875</name>
</gene>
<dbReference type="STRING" id="297318.BK138_20875"/>
<organism evidence="1 2">
    <name type="scientific">Paenibacillus rhizosphaerae</name>
    <dbReference type="NCBI Taxonomy" id="297318"/>
    <lineage>
        <taxon>Bacteria</taxon>
        <taxon>Bacillati</taxon>
        <taxon>Bacillota</taxon>
        <taxon>Bacilli</taxon>
        <taxon>Bacillales</taxon>
        <taxon>Paenibacillaceae</taxon>
        <taxon>Paenibacillus</taxon>
    </lineage>
</organism>
<dbReference type="AlphaFoldDB" id="A0A1R1EL61"/>
<evidence type="ECO:0000313" key="1">
    <source>
        <dbReference type="EMBL" id="OMF52551.1"/>
    </source>
</evidence>